<reference evidence="1 2" key="1">
    <citation type="journal article" date="2019" name="PLoS Biol.">
        <title>Sex chromosomes control vertical transmission of feminizing Wolbachia symbionts in an isopod.</title>
        <authorList>
            <person name="Becking T."/>
            <person name="Chebbi M.A."/>
            <person name="Giraud I."/>
            <person name="Moumen B."/>
            <person name="Laverre T."/>
            <person name="Caubet Y."/>
            <person name="Peccoud J."/>
            <person name="Gilbert C."/>
            <person name="Cordaux R."/>
        </authorList>
    </citation>
    <scope>NUCLEOTIDE SEQUENCE [LARGE SCALE GENOMIC DNA]</scope>
    <source>
        <strain evidence="1">ANa2</strain>
        <tissue evidence="1">Whole body excluding digestive tract and cuticle</tissue>
    </source>
</reference>
<evidence type="ECO:0000313" key="1">
    <source>
        <dbReference type="EMBL" id="KAB7495640.1"/>
    </source>
</evidence>
<dbReference type="Gene3D" id="3.40.50.150">
    <property type="entry name" value="Vaccinia Virus protein VP39"/>
    <property type="match status" value="1"/>
</dbReference>
<sequence>MYLIESTCFVGHQYISTLLTDGGKFISLTFAQPHFRKKIMCHRRYNWSYRYFTYGSSFHYFFYVMTKGESFLCSSSEEEEEEESEKENGHIRHNLFLVYVRGK</sequence>
<organism evidence="1 2">
    <name type="scientific">Armadillidium nasatum</name>
    <dbReference type="NCBI Taxonomy" id="96803"/>
    <lineage>
        <taxon>Eukaryota</taxon>
        <taxon>Metazoa</taxon>
        <taxon>Ecdysozoa</taxon>
        <taxon>Arthropoda</taxon>
        <taxon>Crustacea</taxon>
        <taxon>Multicrustacea</taxon>
        <taxon>Malacostraca</taxon>
        <taxon>Eumalacostraca</taxon>
        <taxon>Peracarida</taxon>
        <taxon>Isopoda</taxon>
        <taxon>Oniscidea</taxon>
        <taxon>Crinocheta</taxon>
        <taxon>Armadillidiidae</taxon>
        <taxon>Armadillidium</taxon>
    </lineage>
</organism>
<dbReference type="EMBL" id="SEYY01022327">
    <property type="protein sequence ID" value="KAB7495640.1"/>
    <property type="molecule type" value="Genomic_DNA"/>
</dbReference>
<name>A0A5N5SSM2_9CRUS</name>
<protein>
    <submittedName>
        <fullName evidence="1">Uncharacterized protein</fullName>
    </submittedName>
</protein>
<dbReference type="InterPro" id="IPR029063">
    <property type="entry name" value="SAM-dependent_MTases_sf"/>
</dbReference>
<accession>A0A5N5SSM2</accession>
<comment type="caution">
    <text evidence="1">The sequence shown here is derived from an EMBL/GenBank/DDBJ whole genome shotgun (WGS) entry which is preliminary data.</text>
</comment>
<gene>
    <name evidence="1" type="ORF">Anas_07565</name>
</gene>
<keyword evidence="2" id="KW-1185">Reference proteome</keyword>
<evidence type="ECO:0000313" key="2">
    <source>
        <dbReference type="Proteomes" id="UP000326759"/>
    </source>
</evidence>
<dbReference type="OrthoDB" id="411785at2759"/>
<proteinExistence type="predicted"/>
<dbReference type="AlphaFoldDB" id="A0A5N5SSM2"/>
<dbReference type="Proteomes" id="UP000326759">
    <property type="component" value="Unassembled WGS sequence"/>
</dbReference>